<dbReference type="AlphaFoldDB" id="A0A9X2CTE8"/>
<sequence length="114" mass="13407">MDIHHIGIVVPDINAARTLLASDWEVEAEFSFMDENLLFLNKDSFIIELIEGDPTTFPFHVAYQVPNLENHMQNWIPPPSFEACGPYELKNGWKTIFYSNDYYYVEFIEKKERT</sequence>
<dbReference type="InterPro" id="IPR029068">
    <property type="entry name" value="Glyas_Bleomycin-R_OHBP_Dase"/>
</dbReference>
<gene>
    <name evidence="1" type="ORF">MF646_12290</name>
</gene>
<dbReference type="Proteomes" id="UP001139150">
    <property type="component" value="Unassembled WGS sequence"/>
</dbReference>
<dbReference type="SUPFAM" id="SSF54593">
    <property type="entry name" value="Glyoxalase/Bleomycin resistance protein/Dihydroxybiphenyl dioxygenase"/>
    <property type="match status" value="1"/>
</dbReference>
<reference evidence="1" key="1">
    <citation type="submission" date="2022-02" db="EMBL/GenBank/DDBJ databases">
        <title>Halalkalibacter sp. nov. isolated from Lonar Lake, India.</title>
        <authorList>
            <person name="Joshi A."/>
            <person name="Thite S."/>
            <person name="Lodha T."/>
        </authorList>
    </citation>
    <scope>NUCLEOTIDE SEQUENCE</scope>
    <source>
        <strain evidence="1">MEB205</strain>
    </source>
</reference>
<dbReference type="Gene3D" id="3.10.180.10">
    <property type="entry name" value="2,3-Dihydroxybiphenyl 1,2-Dioxygenase, domain 1"/>
    <property type="match status" value="1"/>
</dbReference>
<protein>
    <submittedName>
        <fullName evidence="1">VOC family protein</fullName>
    </submittedName>
</protein>
<evidence type="ECO:0000313" key="1">
    <source>
        <dbReference type="EMBL" id="MCL7747901.1"/>
    </source>
</evidence>
<dbReference type="EMBL" id="JAKRYL010000011">
    <property type="protein sequence ID" value="MCL7747901.1"/>
    <property type="molecule type" value="Genomic_DNA"/>
</dbReference>
<accession>A0A9X2CTE8</accession>
<comment type="caution">
    <text evidence="1">The sequence shown here is derived from an EMBL/GenBank/DDBJ whole genome shotgun (WGS) entry which is preliminary data.</text>
</comment>
<evidence type="ECO:0000313" key="2">
    <source>
        <dbReference type="Proteomes" id="UP001139150"/>
    </source>
</evidence>
<dbReference type="RefSeq" id="WP_250096791.1">
    <property type="nucleotide sequence ID" value="NZ_JAKRYL010000011.1"/>
</dbReference>
<organism evidence="1 2">
    <name type="scientific">Halalkalibacter alkaliphilus</name>
    <dbReference type="NCBI Taxonomy" id="2917993"/>
    <lineage>
        <taxon>Bacteria</taxon>
        <taxon>Bacillati</taxon>
        <taxon>Bacillota</taxon>
        <taxon>Bacilli</taxon>
        <taxon>Bacillales</taxon>
        <taxon>Bacillaceae</taxon>
        <taxon>Halalkalibacter</taxon>
    </lineage>
</organism>
<keyword evidence="2" id="KW-1185">Reference proteome</keyword>
<proteinExistence type="predicted"/>
<name>A0A9X2CTE8_9BACI</name>